<organism evidence="2 3">
    <name type="scientific">Streptococcus oricebi</name>
    <dbReference type="NCBI Taxonomy" id="1547447"/>
    <lineage>
        <taxon>Bacteria</taxon>
        <taxon>Bacillati</taxon>
        <taxon>Bacillota</taxon>
        <taxon>Bacilli</taxon>
        <taxon>Lactobacillales</taxon>
        <taxon>Streptococcaceae</taxon>
        <taxon>Streptococcus</taxon>
    </lineage>
</organism>
<evidence type="ECO:0000313" key="2">
    <source>
        <dbReference type="EMBL" id="MBP2623910.1"/>
    </source>
</evidence>
<feature type="transmembrane region" description="Helical" evidence="1">
    <location>
        <begin position="241"/>
        <end position="258"/>
    </location>
</feature>
<protein>
    <submittedName>
        <fullName evidence="2">DUF1189 domain-containing protein</fullName>
    </submittedName>
</protein>
<evidence type="ECO:0000256" key="1">
    <source>
        <dbReference type="SAM" id="Phobius"/>
    </source>
</evidence>
<sequence length="267" mass="30563">MLPYPFSYFSSIFPFKASFKNRKVLTWFQIIFTSLFLISLSLIPVALQNASRTSYPLETFIDKVYEPLDGQVMQDIRENIQIKEGQLSYNGQNPIHKNQAGQVLLGQDSQSLGQDLTLTFGPNQLLISKQKKELARIYYRQIKQADLKDKASLSKAISQAWFQENRIIINLFILLISAGLFTLNFLILTVGASFFLYLTKKSRLFAFRTIKECYNFTLNCLGLASIISLICGLFGQALPTMITIQNILFVLYLVLVFYQTHFQDSDN</sequence>
<proteinExistence type="predicted"/>
<dbReference type="EMBL" id="PRDG01000005">
    <property type="protein sequence ID" value="MBP2623910.1"/>
    <property type="molecule type" value="Genomic_DNA"/>
</dbReference>
<keyword evidence="1" id="KW-0472">Membrane</keyword>
<dbReference type="Proteomes" id="UP001519296">
    <property type="component" value="Unassembled WGS sequence"/>
</dbReference>
<keyword evidence="1" id="KW-1133">Transmembrane helix</keyword>
<gene>
    <name evidence="2" type="ORF">C4K46_08170</name>
</gene>
<name>A0ABS5B525_9STRE</name>
<evidence type="ECO:0000313" key="3">
    <source>
        <dbReference type="Proteomes" id="UP001519296"/>
    </source>
</evidence>
<keyword evidence="1" id="KW-0812">Transmembrane</keyword>
<feature type="transmembrane region" description="Helical" evidence="1">
    <location>
        <begin position="216"/>
        <end position="235"/>
    </location>
</feature>
<feature type="transmembrane region" description="Helical" evidence="1">
    <location>
        <begin position="167"/>
        <end position="196"/>
    </location>
</feature>
<accession>A0ABS5B525</accession>
<feature type="transmembrane region" description="Helical" evidence="1">
    <location>
        <begin position="24"/>
        <end position="47"/>
    </location>
</feature>
<dbReference type="Pfam" id="PF06691">
    <property type="entry name" value="DUF1189"/>
    <property type="match status" value="1"/>
</dbReference>
<reference evidence="2 3" key="1">
    <citation type="submission" date="2018-02" db="EMBL/GenBank/DDBJ databases">
        <title>Draft genome sequence of Streptococcus oricebi CCUG 70868T type strain.</title>
        <authorList>
            <person name="Mendez V."/>
            <person name="Salva-Serra F."/>
            <person name="Jaen-Luchoro D."/>
            <person name="Gonzales-Siles L."/>
            <person name="Karlsson R."/>
            <person name="Engstrom-Jakobsson H."/>
            <person name="Busquets A."/>
            <person name="Gomila M."/>
            <person name="Pineiro-Iglesias B."/>
            <person name="Bennasar-Figueras A."/>
            <person name="Seeger M."/>
            <person name="Moore E."/>
        </authorList>
    </citation>
    <scope>NUCLEOTIDE SEQUENCE [LARGE SCALE GENOMIC DNA]</scope>
    <source>
        <strain evidence="2 3">CCUG 70868</strain>
    </source>
</reference>
<dbReference type="InterPro" id="IPR009574">
    <property type="entry name" value="DUF1189"/>
</dbReference>
<dbReference type="RefSeq" id="WP_209628418.1">
    <property type="nucleotide sequence ID" value="NZ_PRDG01000005.1"/>
</dbReference>
<comment type="caution">
    <text evidence="2">The sequence shown here is derived from an EMBL/GenBank/DDBJ whole genome shotgun (WGS) entry which is preliminary data.</text>
</comment>
<keyword evidence="3" id="KW-1185">Reference proteome</keyword>